<dbReference type="InterPro" id="IPR041662">
    <property type="entry name" value="SusD-like_2"/>
</dbReference>
<dbReference type="Pfam" id="PF12771">
    <property type="entry name" value="SusD-like_2"/>
    <property type="match status" value="1"/>
</dbReference>
<dbReference type="InterPro" id="IPR011990">
    <property type="entry name" value="TPR-like_helical_dom_sf"/>
</dbReference>
<keyword evidence="3" id="KW-1185">Reference proteome</keyword>
<reference evidence="2 3" key="1">
    <citation type="submission" date="2019-07" db="EMBL/GenBank/DDBJ databases">
        <title>Genomic Encyclopedia of Archaeal and Bacterial Type Strains, Phase II (KMG-II): from individual species to whole genera.</title>
        <authorList>
            <person name="Goeker M."/>
        </authorList>
    </citation>
    <scope>NUCLEOTIDE SEQUENCE [LARGE SCALE GENOMIC DNA]</scope>
    <source>
        <strain evidence="2 3">DSM 18850</strain>
    </source>
</reference>
<dbReference type="OrthoDB" id="9766256at2"/>
<accession>A0A5S5DML6</accession>
<dbReference type="Gene3D" id="1.25.40.390">
    <property type="match status" value="1"/>
</dbReference>
<name>A0A5S5DML6_9SPHI</name>
<feature type="signal peptide" evidence="1">
    <location>
        <begin position="1"/>
        <end position="23"/>
    </location>
</feature>
<gene>
    <name evidence="2" type="ORF">BC792_104118</name>
</gene>
<dbReference type="Proteomes" id="UP000325105">
    <property type="component" value="Unassembled WGS sequence"/>
</dbReference>
<proteinExistence type="predicted"/>
<evidence type="ECO:0000313" key="2">
    <source>
        <dbReference type="EMBL" id="TYP96894.1"/>
    </source>
</evidence>
<dbReference type="RefSeq" id="WP_148907816.1">
    <property type="nucleotide sequence ID" value="NZ_VNHX01000004.1"/>
</dbReference>
<dbReference type="PROSITE" id="PS51257">
    <property type="entry name" value="PROKAR_LIPOPROTEIN"/>
    <property type="match status" value="1"/>
</dbReference>
<organism evidence="2 3">
    <name type="scientific">Sphingobacterium allocomposti</name>
    <dbReference type="NCBI Taxonomy" id="415956"/>
    <lineage>
        <taxon>Bacteria</taxon>
        <taxon>Pseudomonadati</taxon>
        <taxon>Bacteroidota</taxon>
        <taxon>Sphingobacteriia</taxon>
        <taxon>Sphingobacteriales</taxon>
        <taxon>Sphingobacteriaceae</taxon>
        <taxon>Sphingobacterium</taxon>
    </lineage>
</organism>
<comment type="caution">
    <text evidence="2">The sequence shown here is derived from an EMBL/GenBank/DDBJ whole genome shotgun (WGS) entry which is preliminary data.</text>
</comment>
<evidence type="ECO:0000313" key="3">
    <source>
        <dbReference type="Proteomes" id="UP000325105"/>
    </source>
</evidence>
<dbReference type="EMBL" id="VNHX01000004">
    <property type="protein sequence ID" value="TYP96894.1"/>
    <property type="molecule type" value="Genomic_DNA"/>
</dbReference>
<sequence length="489" mass="55482">MKKKLIFKTIYLLGLGLTTCVFSTSCNKDFKEINTNPNTSPKVQPNNLLAPAITKVVGYNMNRSQRITNELMQVTVNMGDGEGRIFRYDVRVSEADYLWNNWYLQLRNFRDIYEFAEELNQPAYMGVAQICEAWIFSMLTDTYGDVPFSEALQGKDLNQFMPVFDRQQDIYPQLFAKLEEANELLKGIPATGAISELADPVFGGDATKWRRFGNSLYLRLALRVAHKTELNSSAIITKIVDTSPAEYPIMASNDDSAILRWTGSAPYVSPFATWRPADWYTPKSASFFIDNLNKRSDPRIQKWATLVDGDYAGIPSGYPVGQPPVAKSTLPTSLLSEPLLGNIMNYGELQLILAEAAVKGWINSKPAREYYESGTVAGIELWGFDVPSYYLTGEHVVWSDTYSDEEKMELIHIQKYYALFFTDLQSWFEYRRTGHPVLPIASGHLNNGQMPARLNYPVYVQSTNRENYRAAVAEQGADNINTLVWWQRP</sequence>
<evidence type="ECO:0000256" key="1">
    <source>
        <dbReference type="SAM" id="SignalP"/>
    </source>
</evidence>
<dbReference type="SUPFAM" id="SSF48452">
    <property type="entry name" value="TPR-like"/>
    <property type="match status" value="1"/>
</dbReference>
<dbReference type="AlphaFoldDB" id="A0A5S5DML6"/>
<protein>
    <submittedName>
        <fullName evidence="2">SusD-like starch-binding protein associating with outer membrane</fullName>
    </submittedName>
</protein>
<keyword evidence="1" id="KW-0732">Signal</keyword>
<feature type="chain" id="PRO_5024467498" evidence="1">
    <location>
        <begin position="24"/>
        <end position="489"/>
    </location>
</feature>